<proteinExistence type="inferred from homology"/>
<dbReference type="InterPro" id="IPR011856">
    <property type="entry name" value="tRNA_endonuc-like_dom_sf"/>
</dbReference>
<gene>
    <name evidence="3" type="ORF">RGB73_17755</name>
</gene>
<protein>
    <recommendedName>
        <fullName evidence="2">UPF0102 protein RGB73_17755</fullName>
    </recommendedName>
</protein>
<dbReference type="PANTHER" id="PTHR34039:SF1">
    <property type="entry name" value="UPF0102 PROTEIN YRAN"/>
    <property type="match status" value="1"/>
</dbReference>
<evidence type="ECO:0000256" key="1">
    <source>
        <dbReference type="ARBA" id="ARBA00006738"/>
    </source>
</evidence>
<accession>A0ABY9SXK7</accession>
<evidence type="ECO:0000256" key="2">
    <source>
        <dbReference type="HAMAP-Rule" id="MF_00048"/>
    </source>
</evidence>
<dbReference type="CDD" id="cd20736">
    <property type="entry name" value="PoNe_Nuclease"/>
    <property type="match status" value="1"/>
</dbReference>
<dbReference type="NCBIfam" id="NF009150">
    <property type="entry name" value="PRK12497.1-3"/>
    <property type="match status" value="1"/>
</dbReference>
<sequence>MSDSRAALGQRGERMAEAYLLQSGYEIVGRNIRTRRGEIDLVAIDGEELVFVEVRTRSGQVFGTAAESVTWRKRQKLRELALEYLQNDSRHIPSFRFDVIAIHCSRGDKSITECSLDHIKHAF</sequence>
<evidence type="ECO:0000313" key="4">
    <source>
        <dbReference type="Proteomes" id="UP001256827"/>
    </source>
</evidence>
<dbReference type="PANTHER" id="PTHR34039">
    <property type="entry name" value="UPF0102 PROTEIN YRAN"/>
    <property type="match status" value="1"/>
</dbReference>
<dbReference type="InterPro" id="IPR011335">
    <property type="entry name" value="Restrct_endonuc-II-like"/>
</dbReference>
<dbReference type="SUPFAM" id="SSF52980">
    <property type="entry name" value="Restriction endonuclease-like"/>
    <property type="match status" value="1"/>
</dbReference>
<dbReference type="Gene3D" id="3.40.1350.10">
    <property type="match status" value="1"/>
</dbReference>
<dbReference type="HAMAP" id="MF_00048">
    <property type="entry name" value="UPF0102"/>
    <property type="match status" value="1"/>
</dbReference>
<dbReference type="EMBL" id="CP134050">
    <property type="protein sequence ID" value="WNC12575.1"/>
    <property type="molecule type" value="Genomic_DNA"/>
</dbReference>
<name>A0ABY9SXK7_BREBE</name>
<reference evidence="3 4" key="1">
    <citation type="submission" date="2023-09" db="EMBL/GenBank/DDBJ databases">
        <title>Complete Genome and Methylome dissection of Bacillus brevis NEB573 original source of BbsI restriction endonuclease.</title>
        <authorList>
            <person name="Fomenkov A."/>
            <person name="Roberts R.D."/>
        </authorList>
    </citation>
    <scope>NUCLEOTIDE SEQUENCE [LARGE SCALE GENOMIC DNA]</scope>
    <source>
        <strain evidence="3 4">NEB573</strain>
    </source>
</reference>
<dbReference type="RefSeq" id="WP_310764052.1">
    <property type="nucleotide sequence ID" value="NZ_CP134050.1"/>
</dbReference>
<dbReference type="InterPro" id="IPR003509">
    <property type="entry name" value="UPF0102_YraN-like"/>
</dbReference>
<dbReference type="Pfam" id="PF02021">
    <property type="entry name" value="UPF0102"/>
    <property type="match status" value="1"/>
</dbReference>
<evidence type="ECO:0000313" key="3">
    <source>
        <dbReference type="EMBL" id="WNC12575.1"/>
    </source>
</evidence>
<comment type="similarity">
    <text evidence="1 2">Belongs to the UPF0102 family.</text>
</comment>
<dbReference type="NCBIfam" id="NF009154">
    <property type="entry name" value="PRK12497.3-3"/>
    <property type="match status" value="1"/>
</dbReference>
<keyword evidence="4" id="KW-1185">Reference proteome</keyword>
<dbReference type="NCBIfam" id="TIGR00252">
    <property type="entry name" value="YraN family protein"/>
    <property type="match status" value="1"/>
</dbReference>
<organism evidence="3 4">
    <name type="scientific">Brevibacillus brevis</name>
    <name type="common">Bacillus brevis</name>
    <dbReference type="NCBI Taxonomy" id="1393"/>
    <lineage>
        <taxon>Bacteria</taxon>
        <taxon>Bacillati</taxon>
        <taxon>Bacillota</taxon>
        <taxon>Bacilli</taxon>
        <taxon>Bacillales</taxon>
        <taxon>Paenibacillaceae</taxon>
        <taxon>Brevibacillus</taxon>
    </lineage>
</organism>
<dbReference type="Proteomes" id="UP001256827">
    <property type="component" value="Chromosome"/>
</dbReference>